<accession>A0A3P3ZDV3</accession>
<evidence type="ECO:0000256" key="1">
    <source>
        <dbReference type="SAM" id="MobiDB-lite"/>
    </source>
</evidence>
<proteinExistence type="predicted"/>
<evidence type="ECO:0000313" key="3">
    <source>
        <dbReference type="Proteomes" id="UP000319462"/>
    </source>
</evidence>
<feature type="compositionally biased region" description="Basic and acidic residues" evidence="1">
    <location>
        <begin position="175"/>
        <end position="185"/>
    </location>
</feature>
<dbReference type="InterPro" id="IPR016024">
    <property type="entry name" value="ARM-type_fold"/>
</dbReference>
<dbReference type="Proteomes" id="UP000319462">
    <property type="component" value="Chromosome 31"/>
</dbReference>
<dbReference type="SUPFAM" id="SSF48371">
    <property type="entry name" value="ARM repeat"/>
    <property type="match status" value="1"/>
</dbReference>
<sequence length="462" mass="48781">MSLDSGVNAALLNLCAQLQDDGTANTASEGPSALHCAGGSGEMVAQPSPSASAGAATPAPAPSTAVGETARPASDYEWLRNALASVEAPEKRVKQLLFNMENRTTEGEPGPLTPEEQLEALAELADMVEDVNWAAEFALMQGPQRLLQVLRHASAAHPLLSISGRGAAAGAEASKSADAETKEESLATPDSTPSSVLPFFTALALVIAHSAQLNAPVQAAYQAAHWEDTLPHFMADCVKAVQALLLLGSDRQADGTRGNSTEAASVVTRATSLMRLLGAVLHACSCLCRDYPPNTIVFLQSSGLAVIVDTLRLTRTLLEAHLGCTRTDGGAPAIVTHISSGAASDEEADDVYAPLLGTAHKVTARAFFFVTYLASAGVSSEEVIQLACLHAESCNSNETIQKAAARALTELMAKSPNVIKEAVQTLMPHRLKEWRTHLQRTVGDEEMEDERRHFVDVFDKVS</sequence>
<dbReference type="GO" id="GO:0005783">
    <property type="term" value="C:endoplasmic reticulum"/>
    <property type="evidence" value="ECO:0007669"/>
    <property type="project" value="TreeGrafter"/>
</dbReference>
<name>A0A3P3ZDV3_LEIBR</name>
<organism evidence="2 3">
    <name type="scientific">Leishmania braziliensis MHOM/BR/75/M2904</name>
    <dbReference type="NCBI Taxonomy" id="420245"/>
    <lineage>
        <taxon>Eukaryota</taxon>
        <taxon>Discoba</taxon>
        <taxon>Euglenozoa</taxon>
        <taxon>Kinetoplastea</taxon>
        <taxon>Metakinetoplastina</taxon>
        <taxon>Trypanosomatida</taxon>
        <taxon>Trypanosomatidae</taxon>
        <taxon>Leishmaniinae</taxon>
        <taxon>Leishmania</taxon>
        <taxon>Leishmania braziliensis species complex</taxon>
    </lineage>
</organism>
<protein>
    <submittedName>
        <fullName evidence="2">Hypothetical_protein</fullName>
    </submittedName>
</protein>
<evidence type="ECO:0000313" key="2">
    <source>
        <dbReference type="EMBL" id="SYZ68416.1"/>
    </source>
</evidence>
<dbReference type="AlphaFoldDB" id="A0A3P3ZDV3"/>
<dbReference type="PANTHER" id="PTHR19316">
    <property type="entry name" value="PROTEIN FOLDING REGULATOR"/>
    <property type="match status" value="1"/>
</dbReference>
<gene>
    <name evidence="2" type="ORF">LBRM2904_31.2260</name>
</gene>
<reference evidence="2 3" key="1">
    <citation type="submission" date="2018-09" db="EMBL/GenBank/DDBJ databases">
        <authorList>
            <person name="Peiro R."/>
            <person name="Begona"/>
            <person name="Cbmso G."/>
            <person name="Lopez M."/>
            <person name="Gonzalez S."/>
        </authorList>
    </citation>
    <scope>NUCLEOTIDE SEQUENCE [LARGE SCALE GENOMIC DNA]</scope>
</reference>
<feature type="compositionally biased region" description="Low complexity" evidence="1">
    <location>
        <begin position="45"/>
        <end position="65"/>
    </location>
</feature>
<dbReference type="PANTHER" id="PTHR19316:SF18">
    <property type="entry name" value="HSP70-BINDING PROTEIN 1"/>
    <property type="match status" value="1"/>
</dbReference>
<feature type="region of interest" description="Disordered" evidence="1">
    <location>
        <begin position="22"/>
        <end position="69"/>
    </location>
</feature>
<dbReference type="GO" id="GO:0000774">
    <property type="term" value="F:adenyl-nucleotide exchange factor activity"/>
    <property type="evidence" value="ECO:0007669"/>
    <property type="project" value="TreeGrafter"/>
</dbReference>
<feature type="region of interest" description="Disordered" evidence="1">
    <location>
        <begin position="171"/>
        <end position="193"/>
    </location>
</feature>
<dbReference type="EMBL" id="LS997630">
    <property type="protein sequence ID" value="SYZ68416.1"/>
    <property type="molecule type" value="Genomic_DNA"/>
</dbReference>
<dbReference type="Gene3D" id="1.25.10.10">
    <property type="entry name" value="Leucine-rich Repeat Variant"/>
    <property type="match status" value="1"/>
</dbReference>
<dbReference type="InterPro" id="IPR011989">
    <property type="entry name" value="ARM-like"/>
</dbReference>
<dbReference type="InterPro" id="IPR050693">
    <property type="entry name" value="Hsp70_NEF-Inhibitors"/>
</dbReference>